<dbReference type="SMART" id="SM00847">
    <property type="entry name" value="HA2"/>
    <property type="match status" value="1"/>
</dbReference>
<dbReference type="Pfam" id="PF11898">
    <property type="entry name" value="DUF3418"/>
    <property type="match status" value="1"/>
</dbReference>
<organism evidence="7 8">
    <name type="scientific">Victivallis lenta</name>
    <dbReference type="NCBI Taxonomy" id="2606640"/>
    <lineage>
        <taxon>Bacteria</taxon>
        <taxon>Pseudomonadati</taxon>
        <taxon>Lentisphaerota</taxon>
        <taxon>Lentisphaeria</taxon>
        <taxon>Victivallales</taxon>
        <taxon>Victivallaceae</taxon>
        <taxon>Victivallis</taxon>
    </lineage>
</organism>
<keyword evidence="3 7" id="KW-0347">Helicase</keyword>
<accession>A0A844G3L9</accession>
<dbReference type="Gene3D" id="1.20.120.1080">
    <property type="match status" value="1"/>
</dbReference>
<keyword evidence="2 7" id="KW-0378">Hydrolase</keyword>
<proteinExistence type="predicted"/>
<dbReference type="PANTHER" id="PTHR18934">
    <property type="entry name" value="ATP-DEPENDENT RNA HELICASE"/>
    <property type="match status" value="1"/>
</dbReference>
<dbReference type="Proteomes" id="UP000435649">
    <property type="component" value="Unassembled WGS sequence"/>
</dbReference>
<dbReference type="InterPro" id="IPR014001">
    <property type="entry name" value="Helicase_ATP-bd"/>
</dbReference>
<dbReference type="EC" id="3.6.4.13" evidence="7"/>
<dbReference type="GO" id="GO:0005524">
    <property type="term" value="F:ATP binding"/>
    <property type="evidence" value="ECO:0007669"/>
    <property type="project" value="UniProtKB-KW"/>
</dbReference>
<protein>
    <submittedName>
        <fullName evidence="7">ATP-dependent RNA helicase HrpA</fullName>
        <ecNumber evidence="7">3.6.4.13</ecNumber>
    </submittedName>
</protein>
<dbReference type="PANTHER" id="PTHR18934:SF99">
    <property type="entry name" value="ATP-DEPENDENT RNA HELICASE DHX37-RELATED"/>
    <property type="match status" value="1"/>
</dbReference>
<dbReference type="SMART" id="SM00487">
    <property type="entry name" value="DEXDc"/>
    <property type="match status" value="1"/>
</dbReference>
<gene>
    <name evidence="7" type="primary">hrpA</name>
    <name evidence="7" type="ORF">FYJ85_12995</name>
</gene>
<reference evidence="7 8" key="1">
    <citation type="submission" date="2019-08" db="EMBL/GenBank/DDBJ databases">
        <title>In-depth cultivation of the pig gut microbiome towards novel bacterial diversity and tailored functional studies.</title>
        <authorList>
            <person name="Wylensek D."/>
            <person name="Hitch T.C.A."/>
            <person name="Clavel T."/>
        </authorList>
    </citation>
    <scope>NUCLEOTIDE SEQUENCE [LARGE SCALE GENOMIC DNA]</scope>
    <source>
        <strain evidence="7 8">BBE-744-WT-12</strain>
    </source>
</reference>
<dbReference type="SMART" id="SM00382">
    <property type="entry name" value="AAA"/>
    <property type="match status" value="1"/>
</dbReference>
<dbReference type="Gene3D" id="3.40.50.300">
    <property type="entry name" value="P-loop containing nucleotide triphosphate hydrolases"/>
    <property type="match status" value="2"/>
</dbReference>
<dbReference type="InterPro" id="IPR003593">
    <property type="entry name" value="AAA+_ATPase"/>
</dbReference>
<dbReference type="SUPFAM" id="SSF52540">
    <property type="entry name" value="P-loop containing nucleoside triphosphate hydrolases"/>
    <property type="match status" value="1"/>
</dbReference>
<evidence type="ECO:0000256" key="4">
    <source>
        <dbReference type="ARBA" id="ARBA00022840"/>
    </source>
</evidence>
<dbReference type="InterPro" id="IPR011545">
    <property type="entry name" value="DEAD/DEAH_box_helicase_dom"/>
</dbReference>
<keyword evidence="1" id="KW-0547">Nucleotide-binding</keyword>
<dbReference type="InterPro" id="IPR011709">
    <property type="entry name" value="DEAD-box_helicase_OB_fold"/>
</dbReference>
<dbReference type="SMART" id="SM00490">
    <property type="entry name" value="HELICc"/>
    <property type="match status" value="1"/>
</dbReference>
<name>A0A844G3L9_9BACT</name>
<evidence type="ECO:0000256" key="1">
    <source>
        <dbReference type="ARBA" id="ARBA00022741"/>
    </source>
</evidence>
<evidence type="ECO:0000259" key="5">
    <source>
        <dbReference type="PROSITE" id="PS51192"/>
    </source>
</evidence>
<keyword evidence="4" id="KW-0067">ATP-binding</keyword>
<comment type="caution">
    <text evidence="7">The sequence shown here is derived from an EMBL/GenBank/DDBJ whole genome shotgun (WGS) entry which is preliminary data.</text>
</comment>
<dbReference type="InterPro" id="IPR001650">
    <property type="entry name" value="Helicase_C-like"/>
</dbReference>
<dbReference type="InterPro" id="IPR027417">
    <property type="entry name" value="P-loop_NTPase"/>
</dbReference>
<dbReference type="Pfam" id="PF00270">
    <property type="entry name" value="DEAD"/>
    <property type="match status" value="1"/>
</dbReference>
<keyword evidence="8" id="KW-1185">Reference proteome</keyword>
<dbReference type="CDD" id="cd18791">
    <property type="entry name" value="SF2_C_RHA"/>
    <property type="match status" value="1"/>
</dbReference>
<feature type="domain" description="Helicase C-terminal" evidence="6">
    <location>
        <begin position="272"/>
        <end position="437"/>
    </location>
</feature>
<dbReference type="InterPro" id="IPR024590">
    <property type="entry name" value="HrpA_C"/>
</dbReference>
<dbReference type="InterPro" id="IPR007502">
    <property type="entry name" value="Helicase-assoc_dom"/>
</dbReference>
<evidence type="ECO:0000256" key="3">
    <source>
        <dbReference type="ARBA" id="ARBA00022806"/>
    </source>
</evidence>
<evidence type="ECO:0000259" key="6">
    <source>
        <dbReference type="PROSITE" id="PS51194"/>
    </source>
</evidence>
<sequence length="1284" mass="144675">MRILCMHDGRCRGQLGAARLVLSRSVLLRRARAPASARRVAAPFEEAPVGMKNPVPRPELVSSCEKLRIAFPEELPITRHIDEIKEAWRNNQVIIVAGDTGSGKTTQLPKIALALGYGRTGRIGCTQPRRLAASAMARRAAQELGCDLGNEVGYQVRFDDRTKSSTVLKFMTDGILLAETRNDRSLRRYEALIIDEAHERSLNIDFILGYLKNLLPHRPDLKVAISSATLDMESFAEFFHAPVLSIEGRTYPVEDVYMPPEADEDLSSAIGRAAEFVTELDPRGDILVFLPGEREIRDATDLLTGRGYRNTEVLPLYGRLSAADQQKVFSPGRERRIILATNVAETSVTIPRIRFVIDSGLARIKRFNPRSQIEELQIETISQASARQRRGRCGRIADGVCVHLYSEDDLARASAYTDPEIKRTGLAGVILQMASLRLPRIDRFPFINPPPPAAVREGLRTLEDLRALDPAGHLTREGWKLAALPIDPHLGRMLSFAETRRVLPELLVITAYLSIQDPQERPLEKQQAADEAHRRFRDPKSDFLSILNLWNAAAAECTSNRLLRQFCKKNFYHFNRMLEWRNLVEDLAGNAAELKWSNAAVPKVIENTPYDQLHQSILAGIPRHIAHYVPEEQYFLGTGGKKFLIFPGSGLAKKKPVPAWLLSFALVETSRLFARQNAEIKPEYLEIAAPHLCSKIYDLPKWDPESGFVYARERLTFGGLLIHNGRRVHYAKSHPVEAREIFIREALATGELNLPGTWVEKHVEVLRSLAKLEEKLRRPGTVLDPGAVAEHYLLLLPADINSTRSLKEAVKRDPQDYSIPRADAMQEQFVKWNAGDYPDSLTFSGQKFRLDYKFDPGEPDDGMTLIVPSDRMNLLPGWALDYLVPGWLGDKVELLIRSLPKAVRQKASPVAETVERFREALETGRIFREQPLTDALAEFLCETTGENVAPGDFDDSRLPGHLKMKLAEVDAGGRTVRLHSEIPESFRQGSRLSRAVAGAKQFTVSGGTTWPGIERMPPEVALPNASGKTAFPALCDEGDKVGQALYLKESEARLHHARGLLRLFKFEQAGQLKFLKRTIRVSREVELSWFLNYRDYADDLLDRAVLAAFNDEPWNIRDELAFGIAAEHARQYAGEELDKLQKQLEALYPAYRQVKELMNKVKPRAGISCADLKRQLGFLFRSHFLRSPAVFDSYSRYLRGAKLRAERISSGPARDEAKLETIEAYLDRFYIAAESVSEITEKPELEAFWLLTEECRLAVFAPEVTPAVRGPLKKLEPAWQELRF</sequence>
<dbReference type="PROSITE" id="PS51194">
    <property type="entry name" value="HELICASE_CTER"/>
    <property type="match status" value="1"/>
</dbReference>
<dbReference type="Pfam" id="PF00271">
    <property type="entry name" value="Helicase_C"/>
    <property type="match status" value="1"/>
</dbReference>
<dbReference type="GO" id="GO:0003724">
    <property type="term" value="F:RNA helicase activity"/>
    <property type="evidence" value="ECO:0007669"/>
    <property type="project" value="UniProtKB-EC"/>
</dbReference>
<dbReference type="EMBL" id="VUNS01000014">
    <property type="protein sequence ID" value="MST97956.1"/>
    <property type="molecule type" value="Genomic_DNA"/>
</dbReference>
<dbReference type="GO" id="GO:0016787">
    <property type="term" value="F:hydrolase activity"/>
    <property type="evidence" value="ECO:0007669"/>
    <property type="project" value="UniProtKB-KW"/>
</dbReference>
<dbReference type="GO" id="GO:0003723">
    <property type="term" value="F:RNA binding"/>
    <property type="evidence" value="ECO:0007669"/>
    <property type="project" value="TreeGrafter"/>
</dbReference>
<dbReference type="PROSITE" id="PS51192">
    <property type="entry name" value="HELICASE_ATP_BIND_1"/>
    <property type="match status" value="1"/>
</dbReference>
<feature type="domain" description="Helicase ATP-binding" evidence="5">
    <location>
        <begin position="85"/>
        <end position="248"/>
    </location>
</feature>
<evidence type="ECO:0000313" key="7">
    <source>
        <dbReference type="EMBL" id="MST97956.1"/>
    </source>
</evidence>
<evidence type="ECO:0000256" key="2">
    <source>
        <dbReference type="ARBA" id="ARBA00022801"/>
    </source>
</evidence>
<dbReference type="InterPro" id="IPR010222">
    <property type="entry name" value="RNA_helicase_HrpA"/>
</dbReference>
<dbReference type="Pfam" id="PF21010">
    <property type="entry name" value="HA2_C"/>
    <property type="match status" value="1"/>
</dbReference>
<evidence type="ECO:0000313" key="8">
    <source>
        <dbReference type="Proteomes" id="UP000435649"/>
    </source>
</evidence>
<dbReference type="Pfam" id="PF07717">
    <property type="entry name" value="OB_NTP_bind"/>
    <property type="match status" value="1"/>
</dbReference>
<dbReference type="FunFam" id="1.20.120.1080:FF:000005">
    <property type="entry name" value="ATP-dependent helicase HrpA"/>
    <property type="match status" value="1"/>
</dbReference>
<dbReference type="NCBIfam" id="TIGR01967">
    <property type="entry name" value="DEAH_box_HrpA"/>
    <property type="match status" value="1"/>
</dbReference>